<dbReference type="InterPro" id="IPR036597">
    <property type="entry name" value="Fido-like_dom_sf"/>
</dbReference>
<dbReference type="Gene3D" id="1.20.120.1870">
    <property type="entry name" value="Fic/DOC protein, Fido domain"/>
    <property type="match status" value="1"/>
</dbReference>
<name>A0A929PW63_9SPHI</name>
<dbReference type="Proteomes" id="UP000622475">
    <property type="component" value="Unassembled WGS sequence"/>
</dbReference>
<dbReference type="Pfam" id="PF02661">
    <property type="entry name" value="Fic"/>
    <property type="match status" value="1"/>
</dbReference>
<dbReference type="RefSeq" id="WP_194111714.1">
    <property type="nucleotide sequence ID" value="NZ_JADFFL010000004.1"/>
</dbReference>
<evidence type="ECO:0000259" key="1">
    <source>
        <dbReference type="PROSITE" id="PS51459"/>
    </source>
</evidence>
<dbReference type="GO" id="GO:0016301">
    <property type="term" value="F:kinase activity"/>
    <property type="evidence" value="ECO:0007669"/>
    <property type="project" value="InterPro"/>
</dbReference>
<keyword evidence="3" id="KW-1185">Reference proteome</keyword>
<dbReference type="PANTHER" id="PTHR39426">
    <property type="entry name" value="HOMOLOGY TO DEATH-ON-CURING PROTEIN OF PHAGE P1"/>
    <property type="match status" value="1"/>
</dbReference>
<organism evidence="2 3">
    <name type="scientific">Mucilaginibacter myungsuensis</name>
    <dbReference type="NCBI Taxonomy" id="649104"/>
    <lineage>
        <taxon>Bacteria</taxon>
        <taxon>Pseudomonadati</taxon>
        <taxon>Bacteroidota</taxon>
        <taxon>Sphingobacteriia</taxon>
        <taxon>Sphingobacteriales</taxon>
        <taxon>Sphingobacteriaceae</taxon>
        <taxon>Mucilaginibacter</taxon>
    </lineage>
</organism>
<gene>
    <name evidence="2" type="ORF">IRJ16_11425</name>
</gene>
<evidence type="ECO:0000313" key="2">
    <source>
        <dbReference type="EMBL" id="MBE9662493.1"/>
    </source>
</evidence>
<accession>A0A929PW63</accession>
<dbReference type="EMBL" id="JADFFL010000004">
    <property type="protein sequence ID" value="MBE9662493.1"/>
    <property type="molecule type" value="Genomic_DNA"/>
</dbReference>
<dbReference type="InterPro" id="IPR053737">
    <property type="entry name" value="Type_II_TA_Toxin"/>
</dbReference>
<evidence type="ECO:0000313" key="3">
    <source>
        <dbReference type="Proteomes" id="UP000622475"/>
    </source>
</evidence>
<dbReference type="InterPro" id="IPR006440">
    <property type="entry name" value="Doc"/>
</dbReference>
<dbReference type="SUPFAM" id="SSF140931">
    <property type="entry name" value="Fic-like"/>
    <property type="match status" value="1"/>
</dbReference>
<proteinExistence type="predicted"/>
<comment type="caution">
    <text evidence="2">The sequence shown here is derived from an EMBL/GenBank/DDBJ whole genome shotgun (WGS) entry which is preliminary data.</text>
</comment>
<feature type="domain" description="Fido" evidence="1">
    <location>
        <begin position="2"/>
        <end position="120"/>
    </location>
</feature>
<dbReference type="AlphaFoldDB" id="A0A929PW63"/>
<dbReference type="PROSITE" id="PS51459">
    <property type="entry name" value="FIDO"/>
    <property type="match status" value="1"/>
</dbReference>
<dbReference type="PANTHER" id="PTHR39426:SF1">
    <property type="entry name" value="HOMOLOGY TO DEATH-ON-CURING PROTEIN OF PHAGE P1"/>
    <property type="match status" value="1"/>
</dbReference>
<dbReference type="NCBIfam" id="TIGR01550">
    <property type="entry name" value="DOC_P1"/>
    <property type="match status" value="1"/>
</dbReference>
<sequence length="125" mass="13832">MITLKIALATHNTLIEGFGGASGIRDARSLEAALARPYATFDQQELYSTGIDKAASILESIIINHPFVDGNKRTAYGLMQLVLADYQLTVEVSEEEQYTFVIAASMGEIRYNEIKTWLEANTTKL</sequence>
<dbReference type="InterPro" id="IPR003812">
    <property type="entry name" value="Fido"/>
</dbReference>
<protein>
    <submittedName>
        <fullName evidence="2">Type II toxin-antitoxin system death-on-curing family toxin</fullName>
    </submittedName>
</protein>
<reference evidence="2" key="1">
    <citation type="submission" date="2020-10" db="EMBL/GenBank/DDBJ databases">
        <title>Mucilaginibacter mali sp. nov., isolated from rhizosphere soil of apple orchard.</title>
        <authorList>
            <person name="Lee J.-S."/>
            <person name="Kim H.S."/>
            <person name="Kim J.-S."/>
        </authorList>
    </citation>
    <scope>NUCLEOTIDE SEQUENCE</scope>
    <source>
        <strain evidence="2">KCTC 22746</strain>
    </source>
</reference>